<feature type="region of interest" description="Disordered" evidence="1">
    <location>
        <begin position="374"/>
        <end position="395"/>
    </location>
</feature>
<feature type="compositionally biased region" description="Basic and acidic residues" evidence="1">
    <location>
        <begin position="172"/>
        <end position="188"/>
    </location>
</feature>
<evidence type="ECO:0000313" key="3">
    <source>
        <dbReference type="EMBL" id="EKD18746.1"/>
    </source>
</evidence>
<dbReference type="HOGENOM" id="CLU_639326_0_0_1"/>
<keyword evidence="4" id="KW-1185">Reference proteome</keyword>
<evidence type="ECO:0000256" key="2">
    <source>
        <dbReference type="SAM" id="Phobius"/>
    </source>
</evidence>
<dbReference type="GeneID" id="18758923"/>
<dbReference type="AlphaFoldDB" id="K1X0P7"/>
<proteinExistence type="predicted"/>
<evidence type="ECO:0000313" key="4">
    <source>
        <dbReference type="Proteomes" id="UP000006753"/>
    </source>
</evidence>
<dbReference type="OrthoDB" id="3543295at2759"/>
<feature type="region of interest" description="Disordered" evidence="1">
    <location>
        <begin position="160"/>
        <end position="203"/>
    </location>
</feature>
<accession>K1X0P7</accession>
<dbReference type="RefSeq" id="XP_007290877.1">
    <property type="nucleotide sequence ID" value="XM_007290815.1"/>
</dbReference>
<evidence type="ECO:0000256" key="1">
    <source>
        <dbReference type="SAM" id="MobiDB-lite"/>
    </source>
</evidence>
<organism evidence="3 4">
    <name type="scientific">Marssonina brunnea f. sp. multigermtubi (strain MB_m1)</name>
    <name type="common">Marssonina leaf spot fungus</name>
    <dbReference type="NCBI Taxonomy" id="1072389"/>
    <lineage>
        <taxon>Eukaryota</taxon>
        <taxon>Fungi</taxon>
        <taxon>Dikarya</taxon>
        <taxon>Ascomycota</taxon>
        <taxon>Pezizomycotina</taxon>
        <taxon>Leotiomycetes</taxon>
        <taxon>Helotiales</taxon>
        <taxon>Drepanopezizaceae</taxon>
        <taxon>Drepanopeziza</taxon>
    </lineage>
</organism>
<dbReference type="EMBL" id="JH921432">
    <property type="protein sequence ID" value="EKD18746.1"/>
    <property type="molecule type" value="Genomic_DNA"/>
</dbReference>
<name>K1X0P7_MARBU</name>
<keyword evidence="2" id="KW-0472">Membrane</keyword>
<dbReference type="KEGG" id="mbe:MBM_02988"/>
<dbReference type="Proteomes" id="UP000006753">
    <property type="component" value="Unassembled WGS sequence"/>
</dbReference>
<feature type="transmembrane region" description="Helical" evidence="2">
    <location>
        <begin position="56"/>
        <end position="80"/>
    </location>
</feature>
<reference evidence="3 4" key="1">
    <citation type="journal article" date="2012" name="BMC Genomics">
        <title>Sequencing the genome of Marssonina brunnea reveals fungus-poplar co-evolution.</title>
        <authorList>
            <person name="Zhu S."/>
            <person name="Cao Y.-Z."/>
            <person name="Jiang C."/>
            <person name="Tan B.-Y."/>
            <person name="Wang Z."/>
            <person name="Feng S."/>
            <person name="Zhang L."/>
            <person name="Su X.-H."/>
            <person name="Brejova B."/>
            <person name="Vinar T."/>
            <person name="Xu M."/>
            <person name="Wang M.-X."/>
            <person name="Zhang S.-G."/>
            <person name="Huang M.-R."/>
            <person name="Wu R."/>
            <person name="Zhou Y."/>
        </authorList>
    </citation>
    <scope>NUCLEOTIDE SEQUENCE [LARGE SCALE GENOMIC DNA]</scope>
    <source>
        <strain evidence="3 4">MB_m1</strain>
    </source>
</reference>
<gene>
    <name evidence="3" type="ORF">MBM_02988</name>
</gene>
<sequence>MSAAVPGNPDTGRNQEITSLPAVISAPTTASSFPATSSSAVATSKSALLKMGDTHALIIGTVTGGVGALILICVVTLCFVNRRKKQRKEKKAGAEPVSYIGVNQAFAGVPFRQSQLSSQLSPRPLLQAYPNSALSPGLRSDKQWPSFRDNERDDIADQYFASPLPSPAHPPDSSRDHASVQARSHFEKPTNIGRHSRSNSTGSQLTLHDLSEAHVLSVHGPLSPGFQLPDFEFQSQRDTMGTQRDTMGFPIDAPQPIVPNPGQTQLNSMTPVLLAPKPLHPPTSQDPLERVVRDRTLTSSPAPSISASDRVRVLSTEFRQDSPILGMQGSQVVIRESAAPRVPSGLGFGLGADDTRTTVSYISTMSPVVRDGELESPRMGARPQPLQIKPYQDAI</sequence>
<keyword evidence="2" id="KW-0812">Transmembrane</keyword>
<keyword evidence="2" id="KW-1133">Transmembrane helix</keyword>
<protein>
    <submittedName>
        <fullName evidence="3">Uncharacterized protein</fullName>
    </submittedName>
</protein>
<dbReference type="OMA" id="ADTSYQG"/>
<dbReference type="InParanoid" id="K1X0P7"/>